<evidence type="ECO:0000313" key="4">
    <source>
        <dbReference type="Proteomes" id="UP000041254"/>
    </source>
</evidence>
<dbReference type="EMBL" id="CDMY01000236">
    <property type="protein sequence ID" value="CEL95720.1"/>
    <property type="molecule type" value="Genomic_DNA"/>
</dbReference>
<proteinExistence type="predicted"/>
<feature type="region of interest" description="Disordered" evidence="1">
    <location>
        <begin position="209"/>
        <end position="236"/>
    </location>
</feature>
<dbReference type="VEuPathDB" id="CryptoDB:Vbra_3773"/>
<feature type="compositionally biased region" description="Basic residues" evidence="1">
    <location>
        <begin position="784"/>
        <end position="797"/>
    </location>
</feature>
<dbReference type="PANTHER" id="PTHR11319">
    <property type="entry name" value="G PROTEIN-COUPLED RECEPTOR-RELATED"/>
    <property type="match status" value="1"/>
</dbReference>
<feature type="region of interest" description="Disordered" evidence="1">
    <location>
        <begin position="784"/>
        <end position="810"/>
    </location>
</feature>
<keyword evidence="4" id="KW-1185">Reference proteome</keyword>
<dbReference type="Proteomes" id="UP000041254">
    <property type="component" value="Unassembled WGS sequence"/>
</dbReference>
<evidence type="ECO:0000256" key="2">
    <source>
        <dbReference type="SAM" id="Phobius"/>
    </source>
</evidence>
<gene>
    <name evidence="3" type="ORF">Vbra_3773</name>
</gene>
<name>A0A0G4EHQ4_VITBC</name>
<evidence type="ECO:0008006" key="5">
    <source>
        <dbReference type="Google" id="ProtNLM"/>
    </source>
</evidence>
<feature type="transmembrane region" description="Helical" evidence="2">
    <location>
        <begin position="591"/>
        <end position="616"/>
    </location>
</feature>
<feature type="compositionally biased region" description="Basic residues" evidence="1">
    <location>
        <begin position="108"/>
        <end position="120"/>
    </location>
</feature>
<keyword evidence="2" id="KW-0472">Membrane</keyword>
<feature type="region of interest" description="Disordered" evidence="1">
    <location>
        <begin position="477"/>
        <end position="505"/>
    </location>
</feature>
<organism evidence="3 4">
    <name type="scientific">Vitrella brassicaformis (strain CCMP3155)</name>
    <dbReference type="NCBI Taxonomy" id="1169540"/>
    <lineage>
        <taxon>Eukaryota</taxon>
        <taxon>Sar</taxon>
        <taxon>Alveolata</taxon>
        <taxon>Colpodellida</taxon>
        <taxon>Vitrellaceae</taxon>
        <taxon>Vitrella</taxon>
    </lineage>
</organism>
<feature type="region of interest" description="Disordered" evidence="1">
    <location>
        <begin position="1053"/>
        <end position="1198"/>
    </location>
</feature>
<feature type="transmembrane region" description="Helical" evidence="2">
    <location>
        <begin position="61"/>
        <end position="88"/>
    </location>
</feature>
<feature type="transmembrane region" description="Helical" evidence="2">
    <location>
        <begin position="705"/>
        <end position="725"/>
    </location>
</feature>
<reference evidence="3 4" key="1">
    <citation type="submission" date="2014-11" db="EMBL/GenBank/DDBJ databases">
        <authorList>
            <person name="Zhu J."/>
            <person name="Qi W."/>
            <person name="Song R."/>
        </authorList>
    </citation>
    <scope>NUCLEOTIDE SEQUENCE [LARGE SCALE GENOMIC DNA]</scope>
</reference>
<feature type="transmembrane region" description="Helical" evidence="2">
    <location>
        <begin position="672"/>
        <end position="693"/>
    </location>
</feature>
<feature type="transmembrane region" description="Helical" evidence="2">
    <location>
        <begin position="530"/>
        <end position="547"/>
    </location>
</feature>
<sequence>MSVIYFWRGSFNLPFKVATPNQVLDCLFGAGSLPRNSTPGGVPEPVDANPYPYYFWLAAPVIWMFVLTLVGLPLWSFPVIATFLEFFFKEGLVKKTMNDLRKRTQRAIKKRLSSRKNSKKSHAELTEDGASPSKKPSRMWSRSHWSFLSLGRKDTARSLGTNMDEGAMNVSSLEFGAGKAHSKSGDSRVAPAAVPVAVHFNSGEAVDDMVDPGDVLFDQDSPAPPDAKSQGEQSSHIPVKQNSFDNFMVATPARQATSEQEVASPPTVQFDVIEQHATAPIAQGSEGEEAAEGTDGKRQDATETQGDGGDVAQMPKGALKGRTGMWGRLSEGLAVRKQPTVPAEEETDDVKAVQHALLATFNLAEKSKSRKYDDRKSSLLQNLFLRKKTGKDANATTEIADEPKSPGLKVDLLDLAKKYREKNADEFKDDDDRAEDADKNTKGDRFASVVDAAMVEDRREKEKALMSSKSARSVVFTEASRDGEVDEDDNLESSSSSSEEEDDNKGPIRILGIFRPRQTVSDRMIPQLKAFFIDMAPAYIICIFLLWPEVTERMLSLVECGFYPMKGYRDDEMRLMQNLDVICGSELYYQWIWLAFTGLLFWSAGGIFAVWVILYLNRKRLNVPKVRSVLGFLYNGYEMKEPLYYWELVQMFRKLLVLIVTFVPIPDVRARLILYGMVATAALALHVSFGPYDNRQDGALDKLESFSLFSWIITLMLLQLMLIFGEDFGPDFNTVCAVGLVIVNGYFLYLAIYYLIRDVGVSQLQSIADKAAVKEAGVDKKEAKRLKREERKRRREEKRRSSASSKRSSIFSFLSKKGQGQEDGQPRRNSAFTEAYTRVTAVFKKGYEAVKDIAKKAQGGRERFYIHPVERTVLLGGEDAEKEITSLPDFDWLHLKGSRSFNDNSYLMRTLGQLLEHCIDTLELSPIPPDLIGRIFLAAKKIQLQKKIEQTHLPVSVKKLAEETLTNSPATLATGMTNEEFQLAAQELMELEEDDLWAALELEAKKKDVGEEDNADGRAGLADVLAESGQLIKKEDQPLHGLFKALKSDKERSGSLALADRDDDPGRDGDDELVSPGKGQYARGMTEMPIEPLSGKATRQRHGDRVTIAENHERSGDEAETHVHKDVADSLSYADLTGKSASAVARDEGMEAKRKSSEDIGSTGEDDAQPVFPNLGTAGPANPPSHSLRRGNNDGSEE</sequence>
<dbReference type="InParanoid" id="A0A0G4EHQ4"/>
<feature type="compositionally biased region" description="Basic and acidic residues" evidence="1">
    <location>
        <begin position="1145"/>
        <end position="1158"/>
    </location>
</feature>
<keyword evidence="2" id="KW-0812">Transmembrane</keyword>
<feature type="compositionally biased region" description="Basic and acidic residues" evidence="1">
    <location>
        <begin position="1101"/>
        <end position="1128"/>
    </location>
</feature>
<protein>
    <recommendedName>
        <fullName evidence="5">TRP C-terminal domain-containing protein</fullName>
    </recommendedName>
</protein>
<dbReference type="AlphaFoldDB" id="A0A0G4EHQ4"/>
<evidence type="ECO:0000313" key="3">
    <source>
        <dbReference type="EMBL" id="CEL95720.1"/>
    </source>
</evidence>
<dbReference type="PANTHER" id="PTHR11319:SF35">
    <property type="entry name" value="OUTER MEMBRANE PROTEIN PMPC-RELATED"/>
    <property type="match status" value="1"/>
</dbReference>
<accession>A0A0G4EHQ4</accession>
<feature type="transmembrane region" description="Helical" evidence="2">
    <location>
        <begin position="643"/>
        <end position="666"/>
    </location>
</feature>
<feature type="compositionally biased region" description="Acidic residues" evidence="1">
    <location>
        <begin position="1061"/>
        <end position="1073"/>
    </location>
</feature>
<feature type="region of interest" description="Disordered" evidence="1">
    <location>
        <begin position="279"/>
        <end position="318"/>
    </location>
</feature>
<feature type="transmembrane region" description="Helical" evidence="2">
    <location>
        <begin position="737"/>
        <end position="756"/>
    </location>
</feature>
<keyword evidence="2" id="KW-1133">Transmembrane helix</keyword>
<feature type="region of interest" description="Disordered" evidence="1">
    <location>
        <begin position="108"/>
        <end position="139"/>
    </location>
</feature>
<evidence type="ECO:0000256" key="1">
    <source>
        <dbReference type="SAM" id="MobiDB-lite"/>
    </source>
</evidence>